<feature type="transmembrane region" description="Helical" evidence="1">
    <location>
        <begin position="236"/>
        <end position="257"/>
    </location>
</feature>
<dbReference type="EMBL" id="VSSQ01000160">
    <property type="protein sequence ID" value="MPL82274.1"/>
    <property type="molecule type" value="Genomic_DNA"/>
</dbReference>
<reference evidence="3" key="1">
    <citation type="submission" date="2019-08" db="EMBL/GenBank/DDBJ databases">
        <authorList>
            <person name="Kucharzyk K."/>
            <person name="Murdoch R.W."/>
            <person name="Higgins S."/>
            <person name="Loffler F."/>
        </authorList>
    </citation>
    <scope>NUCLEOTIDE SEQUENCE</scope>
</reference>
<accession>A0A644UTR6</accession>
<gene>
    <name evidence="3" type="ORF">SDC9_28210</name>
</gene>
<dbReference type="Pfam" id="PF02517">
    <property type="entry name" value="Rce1-like"/>
    <property type="match status" value="1"/>
</dbReference>
<feature type="transmembrane region" description="Helical" evidence="1">
    <location>
        <begin position="140"/>
        <end position="158"/>
    </location>
</feature>
<name>A0A644UTR6_9ZZZZ</name>
<feature type="transmembrane region" description="Helical" evidence="1">
    <location>
        <begin position="78"/>
        <end position="100"/>
    </location>
</feature>
<feature type="domain" description="CAAX prenyl protease 2/Lysostaphin resistance protein A-like" evidence="2">
    <location>
        <begin position="148"/>
        <end position="248"/>
    </location>
</feature>
<feature type="transmembrane region" description="Helical" evidence="1">
    <location>
        <begin position="38"/>
        <end position="57"/>
    </location>
</feature>
<feature type="transmembrane region" description="Helical" evidence="1">
    <location>
        <begin position="179"/>
        <end position="198"/>
    </location>
</feature>
<dbReference type="InterPro" id="IPR042150">
    <property type="entry name" value="MmRce1-like"/>
</dbReference>
<comment type="caution">
    <text evidence="3">The sequence shown here is derived from an EMBL/GenBank/DDBJ whole genome shotgun (WGS) entry which is preliminary data.</text>
</comment>
<sequence>MKKVNRTALFLMLTFVISFSLAGLYKLFGGHYESNLSRTILGVSYMFIPMICVIIVEKVIYKEPLKANLLISFSINRWFFVAWLIMPVISLMAFSVSLLFPGVSFSPEMSGMVKRFEEMLTPEQMEQMKNSMEALPVHPVWISLVQGFIAGVTVNAIAGFGEELGWRGFLLKAFKEMNFLKASVVIGFIWGIWHAPLILMGHNYPQHPEYGVLMMIVWCILLTPLFLYITVKSKSVIAAAIMHGTLNATAGIAIIIIDGGNDLTVGMTGLAGFIALSVVLVLLYLYDSFISREKILVSRLGAGL</sequence>
<keyword evidence="1" id="KW-0812">Transmembrane</keyword>
<organism evidence="3">
    <name type="scientific">bioreactor metagenome</name>
    <dbReference type="NCBI Taxonomy" id="1076179"/>
    <lineage>
        <taxon>unclassified sequences</taxon>
        <taxon>metagenomes</taxon>
        <taxon>ecological metagenomes</taxon>
    </lineage>
</organism>
<keyword evidence="1" id="KW-0472">Membrane</keyword>
<feature type="transmembrane region" description="Helical" evidence="1">
    <location>
        <begin position="210"/>
        <end position="229"/>
    </location>
</feature>
<protein>
    <recommendedName>
        <fullName evidence="2">CAAX prenyl protease 2/Lysostaphin resistance protein A-like domain-containing protein</fullName>
    </recommendedName>
</protein>
<keyword evidence="1" id="KW-1133">Transmembrane helix</keyword>
<evidence type="ECO:0000256" key="1">
    <source>
        <dbReference type="SAM" id="Phobius"/>
    </source>
</evidence>
<proteinExistence type="predicted"/>
<evidence type="ECO:0000259" key="2">
    <source>
        <dbReference type="Pfam" id="PF02517"/>
    </source>
</evidence>
<dbReference type="AlphaFoldDB" id="A0A644UTR6"/>
<dbReference type="GO" id="GO:0080120">
    <property type="term" value="P:CAAX-box protein maturation"/>
    <property type="evidence" value="ECO:0007669"/>
    <property type="project" value="UniProtKB-ARBA"/>
</dbReference>
<dbReference type="InterPro" id="IPR003675">
    <property type="entry name" value="Rce1/LyrA-like_dom"/>
</dbReference>
<dbReference type="GO" id="GO:0004175">
    <property type="term" value="F:endopeptidase activity"/>
    <property type="evidence" value="ECO:0007669"/>
    <property type="project" value="UniProtKB-ARBA"/>
</dbReference>
<feature type="transmembrane region" description="Helical" evidence="1">
    <location>
        <begin position="263"/>
        <end position="286"/>
    </location>
</feature>
<dbReference type="PANTHER" id="PTHR35797:SF1">
    <property type="entry name" value="PROTEASE"/>
    <property type="match status" value="1"/>
</dbReference>
<evidence type="ECO:0000313" key="3">
    <source>
        <dbReference type="EMBL" id="MPL82274.1"/>
    </source>
</evidence>
<dbReference type="PANTHER" id="PTHR35797">
    <property type="entry name" value="PROTEASE-RELATED"/>
    <property type="match status" value="1"/>
</dbReference>